<name>A0A482WEV6_LAOST</name>
<dbReference type="OrthoDB" id="671595at2759"/>
<dbReference type="InterPro" id="IPR000215">
    <property type="entry name" value="Serpin_fam"/>
</dbReference>
<dbReference type="PANTHER" id="PTHR11461:SF278">
    <property type="entry name" value="SERINE PROTEASE INHIBITOR 88EA"/>
    <property type="match status" value="1"/>
</dbReference>
<feature type="domain" description="Serpin" evidence="5">
    <location>
        <begin position="48"/>
        <end position="415"/>
    </location>
</feature>
<dbReference type="Pfam" id="PF00079">
    <property type="entry name" value="Serpin"/>
    <property type="match status" value="1"/>
</dbReference>
<dbReference type="GO" id="GO:0005615">
    <property type="term" value="C:extracellular space"/>
    <property type="evidence" value="ECO:0007669"/>
    <property type="project" value="InterPro"/>
</dbReference>
<feature type="signal peptide" evidence="4">
    <location>
        <begin position="1"/>
        <end position="17"/>
    </location>
</feature>
<dbReference type="InterPro" id="IPR036186">
    <property type="entry name" value="Serpin_sf"/>
</dbReference>
<evidence type="ECO:0000256" key="4">
    <source>
        <dbReference type="SAM" id="SignalP"/>
    </source>
</evidence>
<dbReference type="SMR" id="A0A482WEV6"/>
<comment type="similarity">
    <text evidence="3">Belongs to the serpin family.</text>
</comment>
<evidence type="ECO:0000313" key="6">
    <source>
        <dbReference type="EMBL" id="RZF32069.1"/>
    </source>
</evidence>
<dbReference type="EMBL" id="QKKF02037604">
    <property type="protein sequence ID" value="RZF32069.1"/>
    <property type="molecule type" value="Genomic_DNA"/>
</dbReference>
<dbReference type="InterPro" id="IPR042178">
    <property type="entry name" value="Serpin_sf_1"/>
</dbReference>
<sequence length="421" mass="47093">MMILWICVFAVTLPVLTNQQCLTKDDSKSSTDPQARLALFRGQQEFSLAMLQTVNHMYPGQNIFFSPHSIYQAMLLSYFVAANHTEASIKKAIFLPKQQDKLSTMQAYRLEKFFQSMRAVNGSESYELRSANRLFVSPQQKVKDCMTELFKDEVQTLDFAKSAEAAQTINKWVANQTKGNINELVPEGSISENTQVILTNAAYFKGLWKSKFLKSNSRKEIFYISSSKNAFVTMMRQKGTFNHAVSEQLGAHILEMPYKGDDVSMFVLLPPFASPNGITNILKRLTLKTLHEIIDEDSMIPRAVEVSIPKFSVEKSIELVQVLNSFGIDMFEDTADFSSLTEPGAPAVKFSDAVHKAKIEIDEDGTTAAAATAILSFRSSRPLDPAQFICNHPFVYIIYDKVAQVVLFTGVYSTPEGSSEA</sequence>
<keyword evidence="4" id="KW-0732">Signal</keyword>
<protein>
    <recommendedName>
        <fullName evidence="5">Serpin domain-containing protein</fullName>
    </recommendedName>
</protein>
<dbReference type="PROSITE" id="PS00284">
    <property type="entry name" value="SERPIN"/>
    <property type="match status" value="1"/>
</dbReference>
<keyword evidence="1" id="KW-0646">Protease inhibitor</keyword>
<keyword evidence="2" id="KW-0722">Serine protease inhibitor</keyword>
<dbReference type="CDD" id="cd19594">
    <property type="entry name" value="serpin_crustaceans_chelicerates_insects"/>
    <property type="match status" value="1"/>
</dbReference>
<keyword evidence="7" id="KW-1185">Reference proteome</keyword>
<feature type="chain" id="PRO_5019751503" description="Serpin domain-containing protein" evidence="4">
    <location>
        <begin position="18"/>
        <end position="421"/>
    </location>
</feature>
<gene>
    <name evidence="6" type="ORF">LSTR_LSTR005973</name>
</gene>
<dbReference type="GO" id="GO:0004867">
    <property type="term" value="F:serine-type endopeptidase inhibitor activity"/>
    <property type="evidence" value="ECO:0007669"/>
    <property type="project" value="UniProtKB-KW"/>
</dbReference>
<dbReference type="Gene3D" id="2.30.39.10">
    <property type="entry name" value="Alpha-1-antitrypsin, domain 1"/>
    <property type="match status" value="2"/>
</dbReference>
<evidence type="ECO:0000259" key="5">
    <source>
        <dbReference type="SMART" id="SM00093"/>
    </source>
</evidence>
<evidence type="ECO:0000256" key="3">
    <source>
        <dbReference type="RuleBase" id="RU000411"/>
    </source>
</evidence>
<comment type="caution">
    <text evidence="6">The sequence shown here is derived from an EMBL/GenBank/DDBJ whole genome shotgun (WGS) entry which is preliminary data.</text>
</comment>
<dbReference type="SUPFAM" id="SSF56574">
    <property type="entry name" value="Serpins"/>
    <property type="match status" value="1"/>
</dbReference>
<accession>A0A482WEV6</accession>
<organism evidence="6 7">
    <name type="scientific">Laodelphax striatellus</name>
    <name type="common">Small brown planthopper</name>
    <name type="synonym">Delphax striatella</name>
    <dbReference type="NCBI Taxonomy" id="195883"/>
    <lineage>
        <taxon>Eukaryota</taxon>
        <taxon>Metazoa</taxon>
        <taxon>Ecdysozoa</taxon>
        <taxon>Arthropoda</taxon>
        <taxon>Hexapoda</taxon>
        <taxon>Insecta</taxon>
        <taxon>Pterygota</taxon>
        <taxon>Neoptera</taxon>
        <taxon>Paraneoptera</taxon>
        <taxon>Hemiptera</taxon>
        <taxon>Auchenorrhyncha</taxon>
        <taxon>Fulgoroidea</taxon>
        <taxon>Delphacidae</taxon>
        <taxon>Criomorphinae</taxon>
        <taxon>Laodelphax</taxon>
    </lineage>
</organism>
<dbReference type="InterPro" id="IPR023795">
    <property type="entry name" value="Serpin_CS"/>
</dbReference>
<evidence type="ECO:0000256" key="1">
    <source>
        <dbReference type="ARBA" id="ARBA00022690"/>
    </source>
</evidence>
<dbReference type="STRING" id="195883.A0A482WEV6"/>
<evidence type="ECO:0000313" key="7">
    <source>
        <dbReference type="Proteomes" id="UP000291343"/>
    </source>
</evidence>
<dbReference type="SMART" id="SM00093">
    <property type="entry name" value="SERPIN"/>
    <property type="match status" value="1"/>
</dbReference>
<dbReference type="Proteomes" id="UP000291343">
    <property type="component" value="Unassembled WGS sequence"/>
</dbReference>
<dbReference type="InterPro" id="IPR023796">
    <property type="entry name" value="Serpin_dom"/>
</dbReference>
<dbReference type="FunCoup" id="A0A482WEV6">
    <property type="interactions" value="37"/>
</dbReference>
<dbReference type="InterPro" id="IPR042185">
    <property type="entry name" value="Serpin_sf_2"/>
</dbReference>
<proteinExistence type="inferred from homology"/>
<dbReference type="PANTHER" id="PTHR11461">
    <property type="entry name" value="SERINE PROTEASE INHIBITOR, SERPIN"/>
    <property type="match status" value="1"/>
</dbReference>
<dbReference type="Gene3D" id="3.30.497.10">
    <property type="entry name" value="Antithrombin, subunit I, domain 2"/>
    <property type="match status" value="1"/>
</dbReference>
<dbReference type="AlphaFoldDB" id="A0A482WEV6"/>
<dbReference type="InParanoid" id="A0A482WEV6"/>
<reference evidence="6 7" key="1">
    <citation type="journal article" date="2017" name="Gigascience">
        <title>Genome sequence of the small brown planthopper, Laodelphax striatellus.</title>
        <authorList>
            <person name="Zhu J."/>
            <person name="Jiang F."/>
            <person name="Wang X."/>
            <person name="Yang P."/>
            <person name="Bao Y."/>
            <person name="Zhao W."/>
            <person name="Wang W."/>
            <person name="Lu H."/>
            <person name="Wang Q."/>
            <person name="Cui N."/>
            <person name="Li J."/>
            <person name="Chen X."/>
            <person name="Luo L."/>
            <person name="Yu J."/>
            <person name="Kang L."/>
            <person name="Cui F."/>
        </authorList>
    </citation>
    <scope>NUCLEOTIDE SEQUENCE [LARGE SCALE GENOMIC DNA]</scope>
    <source>
        <strain evidence="6">Lst14</strain>
    </source>
</reference>
<evidence type="ECO:0000256" key="2">
    <source>
        <dbReference type="ARBA" id="ARBA00022900"/>
    </source>
</evidence>